<keyword evidence="3" id="KW-1185">Reference proteome</keyword>
<dbReference type="EMBL" id="ML986654">
    <property type="protein sequence ID" value="KAF2261612.1"/>
    <property type="molecule type" value="Genomic_DNA"/>
</dbReference>
<feature type="region of interest" description="Disordered" evidence="1">
    <location>
        <begin position="65"/>
        <end position="91"/>
    </location>
</feature>
<name>A0A9P4N0Q7_9PLEO</name>
<protein>
    <submittedName>
        <fullName evidence="2">Uncharacterized protein</fullName>
    </submittedName>
</protein>
<feature type="compositionally biased region" description="Polar residues" evidence="1">
    <location>
        <begin position="104"/>
        <end position="120"/>
    </location>
</feature>
<organism evidence="2 3">
    <name type="scientific">Lojkania enalia</name>
    <dbReference type="NCBI Taxonomy" id="147567"/>
    <lineage>
        <taxon>Eukaryota</taxon>
        <taxon>Fungi</taxon>
        <taxon>Dikarya</taxon>
        <taxon>Ascomycota</taxon>
        <taxon>Pezizomycotina</taxon>
        <taxon>Dothideomycetes</taxon>
        <taxon>Pleosporomycetidae</taxon>
        <taxon>Pleosporales</taxon>
        <taxon>Pleosporales incertae sedis</taxon>
        <taxon>Lojkania</taxon>
    </lineage>
</organism>
<dbReference type="AlphaFoldDB" id="A0A9P4N0Q7"/>
<sequence>MAGTDFEHILARDMNLASAIKTGLLENYIDPSNVTGFCPDERCDWLKYQTLAICSDVEEVPSLLVPSTSNDNSPSVRAGESNDTSQPFDGIRTVQVKPTYHYLSNTRQQDVSRTPLNNYSDLRDPAHI</sequence>
<gene>
    <name evidence="2" type="ORF">CC78DRAFT_347213</name>
</gene>
<accession>A0A9P4N0Q7</accession>
<proteinExistence type="predicted"/>
<dbReference type="OrthoDB" id="5242705at2759"/>
<feature type="region of interest" description="Disordered" evidence="1">
    <location>
        <begin position="104"/>
        <end position="128"/>
    </location>
</feature>
<evidence type="ECO:0000313" key="3">
    <source>
        <dbReference type="Proteomes" id="UP000800093"/>
    </source>
</evidence>
<evidence type="ECO:0000256" key="1">
    <source>
        <dbReference type="SAM" id="MobiDB-lite"/>
    </source>
</evidence>
<comment type="caution">
    <text evidence="2">The sequence shown here is derived from an EMBL/GenBank/DDBJ whole genome shotgun (WGS) entry which is preliminary data.</text>
</comment>
<feature type="compositionally biased region" description="Polar residues" evidence="1">
    <location>
        <begin position="65"/>
        <end position="87"/>
    </location>
</feature>
<dbReference type="Proteomes" id="UP000800093">
    <property type="component" value="Unassembled WGS sequence"/>
</dbReference>
<reference evidence="3" key="1">
    <citation type="journal article" date="2020" name="Stud. Mycol.">
        <title>101 Dothideomycetes genomes: A test case for predicting lifestyles and emergence of pathogens.</title>
        <authorList>
            <person name="Haridas S."/>
            <person name="Albert R."/>
            <person name="Binder M."/>
            <person name="Bloem J."/>
            <person name="LaButti K."/>
            <person name="Salamov A."/>
            <person name="Andreopoulos B."/>
            <person name="Baker S."/>
            <person name="Barry K."/>
            <person name="Bills G."/>
            <person name="Bluhm B."/>
            <person name="Cannon C."/>
            <person name="Castanera R."/>
            <person name="Culley D."/>
            <person name="Daum C."/>
            <person name="Ezra D."/>
            <person name="Gonzalez J."/>
            <person name="Henrissat B."/>
            <person name="Kuo A."/>
            <person name="Liang C."/>
            <person name="Lipzen A."/>
            <person name="Lutzoni F."/>
            <person name="Magnuson J."/>
            <person name="Mondo S."/>
            <person name="Nolan M."/>
            <person name="Ohm R."/>
            <person name="Pangilinan J."/>
            <person name="Park H.-J."/>
            <person name="Ramirez L."/>
            <person name="Alfaro M."/>
            <person name="Sun H."/>
            <person name="Tritt A."/>
            <person name="Yoshinaga Y."/>
            <person name="Zwiers L.-H."/>
            <person name="Turgeon B."/>
            <person name="Goodwin S."/>
            <person name="Spatafora J."/>
            <person name="Crous P."/>
            <person name="Grigoriev I."/>
        </authorList>
    </citation>
    <scope>NUCLEOTIDE SEQUENCE [LARGE SCALE GENOMIC DNA]</scope>
    <source>
        <strain evidence="3">CBS 304.66</strain>
    </source>
</reference>
<evidence type="ECO:0000313" key="2">
    <source>
        <dbReference type="EMBL" id="KAF2261612.1"/>
    </source>
</evidence>